<dbReference type="AlphaFoldDB" id="A0A7W9BKG6"/>
<comment type="caution">
    <text evidence="1">The sequence shown here is derived from an EMBL/GenBank/DDBJ whole genome shotgun (WGS) entry which is preliminary data.</text>
</comment>
<dbReference type="InterPro" id="IPR019226">
    <property type="entry name" value="DUF2158"/>
</dbReference>
<gene>
    <name evidence="1" type="ORF">FHS72_001803</name>
</gene>
<dbReference type="RefSeq" id="WP_183528183.1">
    <property type="nucleotide sequence ID" value="NZ_JACIJM010000004.1"/>
</dbReference>
<name>A0A7W9BKG6_9RHOB</name>
<proteinExistence type="predicted"/>
<sequence>MNFQVGDIVQLRSGGPNMTIESCEGDDVRCVWFDGNSREMALFVGATLVKSEGTVGYL</sequence>
<dbReference type="Proteomes" id="UP000535415">
    <property type="component" value="Unassembled WGS sequence"/>
</dbReference>
<dbReference type="Pfam" id="PF09926">
    <property type="entry name" value="DUF2158"/>
    <property type="match status" value="1"/>
</dbReference>
<protein>
    <submittedName>
        <fullName evidence="1">Uncharacterized protein YodC (DUF2158 family)</fullName>
    </submittedName>
</protein>
<keyword evidence="2" id="KW-1185">Reference proteome</keyword>
<accession>A0A7W9BKG6</accession>
<organism evidence="1 2">
    <name type="scientific">Yoonia ponticola</name>
    <dbReference type="NCBI Taxonomy" id="1524255"/>
    <lineage>
        <taxon>Bacteria</taxon>
        <taxon>Pseudomonadati</taxon>
        <taxon>Pseudomonadota</taxon>
        <taxon>Alphaproteobacteria</taxon>
        <taxon>Rhodobacterales</taxon>
        <taxon>Paracoccaceae</taxon>
        <taxon>Yoonia</taxon>
    </lineage>
</organism>
<evidence type="ECO:0000313" key="2">
    <source>
        <dbReference type="Proteomes" id="UP000535415"/>
    </source>
</evidence>
<evidence type="ECO:0000313" key="1">
    <source>
        <dbReference type="EMBL" id="MBB5722179.1"/>
    </source>
</evidence>
<dbReference type="EMBL" id="JACIJM010000004">
    <property type="protein sequence ID" value="MBB5722179.1"/>
    <property type="molecule type" value="Genomic_DNA"/>
</dbReference>
<reference evidence="1 2" key="1">
    <citation type="submission" date="2020-08" db="EMBL/GenBank/DDBJ databases">
        <title>Genomic Encyclopedia of Type Strains, Phase IV (KMG-IV): sequencing the most valuable type-strain genomes for metagenomic binning, comparative biology and taxonomic classification.</title>
        <authorList>
            <person name="Goeker M."/>
        </authorList>
    </citation>
    <scope>NUCLEOTIDE SEQUENCE [LARGE SCALE GENOMIC DNA]</scope>
    <source>
        <strain evidence="1 2">DSM 101064</strain>
    </source>
</reference>